<protein>
    <recommendedName>
        <fullName evidence="1">MAE-28990/MAE-18760-like HEPN domain-containing protein</fullName>
    </recommendedName>
</protein>
<proteinExistence type="predicted"/>
<feature type="domain" description="MAE-28990/MAE-18760-like HEPN" evidence="1">
    <location>
        <begin position="2"/>
        <end position="238"/>
    </location>
</feature>
<name>G7ZAE4_AZOL4</name>
<dbReference type="Pfam" id="PF18737">
    <property type="entry name" value="HEPN_MAE_28990"/>
    <property type="match status" value="1"/>
</dbReference>
<evidence type="ECO:0000259" key="1">
    <source>
        <dbReference type="Pfam" id="PF18737"/>
    </source>
</evidence>
<dbReference type="REBASE" id="41752">
    <property type="entry name" value="Ali4BORF10441P"/>
</dbReference>
<dbReference type="RefSeq" id="WP_014188151.1">
    <property type="nucleotide sequence ID" value="NC_016585.1"/>
</dbReference>
<dbReference type="EMBL" id="FQ311869">
    <property type="protein sequence ID" value="CBS88695.1"/>
    <property type="molecule type" value="Genomic_DNA"/>
</dbReference>
<accession>G7ZAE4</accession>
<dbReference type="KEGG" id="ali:AZOLI_p10438"/>
<organism evidence="2 3">
    <name type="scientific">Azospirillum lipoferum (strain 4B)</name>
    <dbReference type="NCBI Taxonomy" id="862719"/>
    <lineage>
        <taxon>Bacteria</taxon>
        <taxon>Pseudomonadati</taxon>
        <taxon>Pseudomonadota</taxon>
        <taxon>Alphaproteobacteria</taxon>
        <taxon>Rhodospirillales</taxon>
        <taxon>Azospirillaceae</taxon>
        <taxon>Azospirillum</taxon>
    </lineage>
</organism>
<dbReference type="InterPro" id="IPR040788">
    <property type="entry name" value="HEPN_MAE_28990"/>
</dbReference>
<keyword evidence="3" id="KW-1185">Reference proteome</keyword>
<reference evidence="3" key="1">
    <citation type="journal article" date="2011" name="PLoS Genet.">
        <title>Azospirillum genomes reveal transition of bacteria from aquatic to terrestrial environments.</title>
        <authorList>
            <person name="Wisniewski-Dye F."/>
            <person name="Borziak K."/>
            <person name="Khalsa-Moyers G."/>
            <person name="Alexandre G."/>
            <person name="Sukharnikov L.O."/>
            <person name="Wuichet K."/>
            <person name="Hurst G.B."/>
            <person name="McDonald W.H."/>
            <person name="Robertson J.S."/>
            <person name="Barbe V."/>
            <person name="Calteau A."/>
            <person name="Rouy Z."/>
            <person name="Mangenot S."/>
            <person name="Prigent-Combaret C."/>
            <person name="Normand P."/>
            <person name="Boyer M."/>
            <person name="Siguier P."/>
            <person name="Dessaux Y."/>
            <person name="Elmerich C."/>
            <person name="Condemine G."/>
            <person name="Krishnen G."/>
            <person name="Kennedy I."/>
            <person name="Paterson A.H."/>
            <person name="Gonzalez V."/>
            <person name="Mavingui P."/>
            <person name="Zhulin I.B."/>
        </authorList>
    </citation>
    <scope>NUCLEOTIDE SEQUENCE [LARGE SCALE GENOMIC DNA]</scope>
    <source>
        <strain evidence="3">4B</strain>
    </source>
</reference>
<keyword evidence="2" id="KW-0614">Plasmid</keyword>
<evidence type="ECO:0000313" key="2">
    <source>
        <dbReference type="EMBL" id="CBS88695.1"/>
    </source>
</evidence>
<evidence type="ECO:0000313" key="3">
    <source>
        <dbReference type="Proteomes" id="UP000005667"/>
    </source>
</evidence>
<geneLocation type="plasmid" evidence="2 3">
    <name>AZO_p1</name>
</geneLocation>
<dbReference type="HOGENOM" id="CLU_100975_0_0_5"/>
<dbReference type="AlphaFoldDB" id="G7ZAE4"/>
<sequence length="251" mass="27902">MIDELSNKFEERFGEISAYLDFLDGIEAVVRSGVPRIGDGNNFVVTTQQQRILYSGVYLQLYNLVEASITSCLDAVSKAAMEAARWTPGDLTNELRREWVKHVARTNIDMGADKRLEEALVLCDHLVAALPVDPFDIDKGGGGNWDDAAIFRIADRIGCRLDISATAKSGVKRKIRNDLGAMALIVHLRNKLAHGNLSFAECGQDDGVQDLRALSNNVAAYLREVVQAFIKYIKEHQYLRPERRPANQANA</sequence>
<dbReference type="OrthoDB" id="571721at2"/>
<gene>
    <name evidence="2" type="ordered locus">AZOLI_p10438</name>
</gene>
<dbReference type="Proteomes" id="UP000005667">
    <property type="component" value="Plasmid AZO_p1"/>
</dbReference>